<sequence length="389" mass="45028">MPEQSLNLDEDLPAQDIAKEFYAKYEPKEVLGRGISSTVRRCAEKETGHHYAVKIIDLTGDKDSENDHREELRIATKKEINVLRMCAQHQNIIELHNTFESPTFIFLVFELCQKGELFDFLTQVVTLSEKRTRIIMKQLLDAIAYIHSRNIVHRDVKPENILLDDKMNVKLSDFGFATVINSQHELTELCGTPGYLAPEVLKVSMYEDEPGYGTAVDLWACGVIMYTLLVGCPPFWHRKQMLMLRAIMEGKYNTSTAEWLDLSDTSKDLIEKLLQVEPEKRITAKEALCHPFFYKEGIEREMKEFFPKRKFRALVFVATAIWRLRNLHKNPPPISMKCLKEEPYCVKGIRKLIDAAAFKIYSHWVKKGEKQNRAALFQSNVKCDIQTDH</sequence>
<dbReference type="OrthoDB" id="419455at2759"/>
<keyword evidence="7" id="KW-0418">Kinase</keyword>
<gene>
    <name evidence="15" type="ORF">DGYR_LOCUS13334</name>
</gene>
<dbReference type="InterPro" id="IPR008271">
    <property type="entry name" value="Ser/Thr_kinase_AS"/>
</dbReference>
<name>A0A7I8WD02_9ANNE</name>
<keyword evidence="3 13" id="KW-0723">Serine/threonine-protein kinase</keyword>
<keyword evidence="6 12" id="KW-0547">Nucleotide-binding</keyword>
<evidence type="ECO:0000256" key="5">
    <source>
        <dbReference type="ARBA" id="ARBA00022679"/>
    </source>
</evidence>
<comment type="similarity">
    <text evidence="13">Belongs to the protein kinase superfamily.</text>
</comment>
<dbReference type="FunFam" id="1.10.510.10:FF:001701">
    <property type="entry name" value="Phosphorylase kinase catalytic subunit gamma 2"/>
    <property type="match status" value="1"/>
</dbReference>
<dbReference type="EC" id="2.7.11.19" evidence="2"/>
<dbReference type="InterPro" id="IPR017441">
    <property type="entry name" value="Protein_kinase_ATP_BS"/>
</dbReference>
<comment type="subunit">
    <text evidence="11">Hexadecamer of 4 heterotetramers, each composed of alpha, beta, gamma, and delta subunits. Alpha (PHKA1 or PHKA2) and beta (PHKB) are regulatory subunits, gamma (PHKG1 or PHKG2) is the catalytic subunit, and delta is calmodulin.</text>
</comment>
<dbReference type="CDD" id="cd14093">
    <property type="entry name" value="STKc_PhKG"/>
    <property type="match status" value="1"/>
</dbReference>
<dbReference type="InterPro" id="IPR002291">
    <property type="entry name" value="Phosph_kin_gamma"/>
</dbReference>
<dbReference type="Pfam" id="PF00069">
    <property type="entry name" value="Pkinase"/>
    <property type="match status" value="1"/>
</dbReference>
<evidence type="ECO:0000313" key="16">
    <source>
        <dbReference type="Proteomes" id="UP000549394"/>
    </source>
</evidence>
<keyword evidence="8 12" id="KW-0067">ATP-binding</keyword>
<dbReference type="Proteomes" id="UP000549394">
    <property type="component" value="Unassembled WGS sequence"/>
</dbReference>
<dbReference type="EMBL" id="CAJFCJ010000031">
    <property type="protein sequence ID" value="CAD5126048.1"/>
    <property type="molecule type" value="Genomic_DNA"/>
</dbReference>
<evidence type="ECO:0000256" key="11">
    <source>
        <dbReference type="ARBA" id="ARBA00025890"/>
    </source>
</evidence>
<dbReference type="PROSITE" id="PS00107">
    <property type="entry name" value="PROTEIN_KINASE_ATP"/>
    <property type="match status" value="1"/>
</dbReference>
<dbReference type="FunFam" id="3.30.200.20:FF:000138">
    <property type="entry name" value="Phosphorylase b kinase gamma catalytic chain, liver/testis"/>
    <property type="match status" value="1"/>
</dbReference>
<keyword evidence="16" id="KW-1185">Reference proteome</keyword>
<evidence type="ECO:0000256" key="6">
    <source>
        <dbReference type="ARBA" id="ARBA00022741"/>
    </source>
</evidence>
<dbReference type="AlphaFoldDB" id="A0A7I8WD02"/>
<evidence type="ECO:0000256" key="9">
    <source>
        <dbReference type="ARBA" id="ARBA00022860"/>
    </source>
</evidence>
<evidence type="ECO:0000256" key="3">
    <source>
        <dbReference type="ARBA" id="ARBA00022527"/>
    </source>
</evidence>
<evidence type="ECO:0000256" key="10">
    <source>
        <dbReference type="ARBA" id="ARBA00023277"/>
    </source>
</evidence>
<keyword evidence="5" id="KW-0808">Transferase</keyword>
<evidence type="ECO:0000259" key="14">
    <source>
        <dbReference type="PROSITE" id="PS50011"/>
    </source>
</evidence>
<dbReference type="PRINTS" id="PR01049">
    <property type="entry name" value="PHOSPHBKNASE"/>
</dbReference>
<evidence type="ECO:0000256" key="7">
    <source>
        <dbReference type="ARBA" id="ARBA00022777"/>
    </source>
</evidence>
<evidence type="ECO:0000256" key="4">
    <source>
        <dbReference type="ARBA" id="ARBA00022600"/>
    </source>
</evidence>
<dbReference type="PANTHER" id="PTHR24347">
    <property type="entry name" value="SERINE/THREONINE-PROTEIN KINASE"/>
    <property type="match status" value="1"/>
</dbReference>
<keyword evidence="10" id="KW-0119">Carbohydrate metabolism</keyword>
<dbReference type="PROSITE" id="PS00108">
    <property type="entry name" value="PROTEIN_KINASE_ST"/>
    <property type="match status" value="1"/>
</dbReference>
<keyword evidence="9" id="KW-0112">Calmodulin-binding</keyword>
<evidence type="ECO:0000256" key="13">
    <source>
        <dbReference type="RuleBase" id="RU000304"/>
    </source>
</evidence>
<dbReference type="PROSITE" id="PS50011">
    <property type="entry name" value="PROTEIN_KINASE_DOM"/>
    <property type="match status" value="1"/>
</dbReference>
<dbReference type="GO" id="GO:0005516">
    <property type="term" value="F:calmodulin binding"/>
    <property type="evidence" value="ECO:0007669"/>
    <property type="project" value="UniProtKB-KW"/>
</dbReference>
<dbReference type="Gene3D" id="1.10.510.10">
    <property type="entry name" value="Transferase(Phosphotransferase) domain 1"/>
    <property type="match status" value="1"/>
</dbReference>
<dbReference type="SMART" id="SM00220">
    <property type="entry name" value="S_TKc"/>
    <property type="match status" value="1"/>
</dbReference>
<dbReference type="InterPro" id="IPR000719">
    <property type="entry name" value="Prot_kinase_dom"/>
</dbReference>
<evidence type="ECO:0000256" key="12">
    <source>
        <dbReference type="PROSITE-ProRule" id="PRU10141"/>
    </source>
</evidence>
<dbReference type="InterPro" id="IPR011009">
    <property type="entry name" value="Kinase-like_dom_sf"/>
</dbReference>
<evidence type="ECO:0000256" key="2">
    <source>
        <dbReference type="ARBA" id="ARBA00012432"/>
    </source>
</evidence>
<proteinExistence type="inferred from homology"/>
<dbReference type="GO" id="GO:0004689">
    <property type="term" value="F:phosphorylase kinase activity"/>
    <property type="evidence" value="ECO:0007669"/>
    <property type="project" value="UniProtKB-EC"/>
</dbReference>
<feature type="binding site" evidence="12">
    <location>
        <position position="54"/>
    </location>
    <ligand>
        <name>ATP</name>
        <dbReference type="ChEBI" id="CHEBI:30616"/>
    </ligand>
</feature>
<comment type="catalytic activity">
    <reaction evidence="1">
        <text>2 ATP + phosphorylase b = 2 ADP + phosphorylase a.</text>
        <dbReference type="EC" id="2.7.11.19"/>
    </reaction>
</comment>
<comment type="caution">
    <text evidence="15">The sequence shown here is derived from an EMBL/GenBank/DDBJ whole genome shotgun (WGS) entry which is preliminary data.</text>
</comment>
<dbReference type="SUPFAM" id="SSF56112">
    <property type="entry name" value="Protein kinase-like (PK-like)"/>
    <property type="match status" value="1"/>
</dbReference>
<dbReference type="GO" id="GO:0005977">
    <property type="term" value="P:glycogen metabolic process"/>
    <property type="evidence" value="ECO:0007669"/>
    <property type="project" value="UniProtKB-KW"/>
</dbReference>
<dbReference type="GO" id="GO:0005524">
    <property type="term" value="F:ATP binding"/>
    <property type="evidence" value="ECO:0007669"/>
    <property type="project" value="UniProtKB-UniRule"/>
</dbReference>
<evidence type="ECO:0000256" key="8">
    <source>
        <dbReference type="ARBA" id="ARBA00022840"/>
    </source>
</evidence>
<dbReference type="Gene3D" id="3.30.200.20">
    <property type="entry name" value="Phosphorylase Kinase, domain 1"/>
    <property type="match status" value="1"/>
</dbReference>
<dbReference type="GO" id="GO:0005964">
    <property type="term" value="C:phosphorylase kinase complex"/>
    <property type="evidence" value="ECO:0007669"/>
    <property type="project" value="InterPro"/>
</dbReference>
<protein>
    <recommendedName>
        <fullName evidence="2">phosphorylase kinase</fullName>
        <ecNumber evidence="2">2.7.11.19</ecNumber>
    </recommendedName>
</protein>
<organism evidence="15 16">
    <name type="scientific">Dimorphilus gyrociliatus</name>
    <dbReference type="NCBI Taxonomy" id="2664684"/>
    <lineage>
        <taxon>Eukaryota</taxon>
        <taxon>Metazoa</taxon>
        <taxon>Spiralia</taxon>
        <taxon>Lophotrochozoa</taxon>
        <taxon>Annelida</taxon>
        <taxon>Polychaeta</taxon>
        <taxon>Polychaeta incertae sedis</taxon>
        <taxon>Dinophilidae</taxon>
        <taxon>Dimorphilus</taxon>
    </lineage>
</organism>
<keyword evidence="4" id="KW-0321">Glycogen metabolism</keyword>
<reference evidence="15 16" key="1">
    <citation type="submission" date="2020-08" db="EMBL/GenBank/DDBJ databases">
        <authorList>
            <person name="Hejnol A."/>
        </authorList>
    </citation>
    <scope>NUCLEOTIDE SEQUENCE [LARGE SCALE GENOMIC DNA]</scope>
</reference>
<feature type="domain" description="Protein kinase" evidence="14">
    <location>
        <begin position="25"/>
        <end position="293"/>
    </location>
</feature>
<accession>A0A7I8WD02</accession>
<evidence type="ECO:0000256" key="1">
    <source>
        <dbReference type="ARBA" id="ARBA00001674"/>
    </source>
</evidence>
<evidence type="ECO:0000313" key="15">
    <source>
        <dbReference type="EMBL" id="CAD5126048.1"/>
    </source>
</evidence>